<comment type="caution">
    <text evidence="1">The sequence shown here is derived from an EMBL/GenBank/DDBJ whole genome shotgun (WGS) entry which is preliminary data.</text>
</comment>
<gene>
    <name evidence="1" type="ORF">BEP19_04680</name>
</gene>
<evidence type="ECO:0000313" key="1">
    <source>
        <dbReference type="EMBL" id="RKD25119.1"/>
    </source>
</evidence>
<sequence length="62" mass="7514">MKPTLTSSEIIMKLGVKEYRCWLYLKERDFKRPHIDEMVRDLGAHAKTIRTWIKKLEKHKCI</sequence>
<evidence type="ECO:0008006" key="3">
    <source>
        <dbReference type="Google" id="ProtNLM"/>
    </source>
</evidence>
<name>A0A419SM25_9BACL</name>
<reference evidence="1 2" key="1">
    <citation type="submission" date="2016-08" db="EMBL/GenBank/DDBJ databases">
        <title>Novel Firmicute Genomes.</title>
        <authorList>
            <person name="Poppleton D.I."/>
            <person name="Gribaldo S."/>
        </authorList>
    </citation>
    <scope>NUCLEOTIDE SEQUENCE [LARGE SCALE GENOMIC DNA]</scope>
    <source>
        <strain evidence="1 2">RAOx-1</strain>
    </source>
</reference>
<organism evidence="1 2">
    <name type="scientific">Ammoniphilus oxalaticus</name>
    <dbReference type="NCBI Taxonomy" id="66863"/>
    <lineage>
        <taxon>Bacteria</taxon>
        <taxon>Bacillati</taxon>
        <taxon>Bacillota</taxon>
        <taxon>Bacilli</taxon>
        <taxon>Bacillales</taxon>
        <taxon>Paenibacillaceae</taxon>
        <taxon>Aneurinibacillus group</taxon>
        <taxon>Ammoniphilus</taxon>
    </lineage>
</organism>
<proteinExistence type="predicted"/>
<protein>
    <recommendedName>
        <fullName evidence="3">Transposase</fullName>
    </recommendedName>
</protein>
<keyword evidence="2" id="KW-1185">Reference proteome</keyword>
<dbReference type="AlphaFoldDB" id="A0A419SM25"/>
<evidence type="ECO:0000313" key="2">
    <source>
        <dbReference type="Proteomes" id="UP000284219"/>
    </source>
</evidence>
<dbReference type="Proteomes" id="UP000284219">
    <property type="component" value="Unassembled WGS sequence"/>
</dbReference>
<dbReference type="EMBL" id="MCHY01000007">
    <property type="protein sequence ID" value="RKD25119.1"/>
    <property type="molecule type" value="Genomic_DNA"/>
</dbReference>
<accession>A0A419SM25</accession>